<dbReference type="CDD" id="cd06225">
    <property type="entry name" value="HAMP"/>
    <property type="match status" value="1"/>
</dbReference>
<dbReference type="InterPro" id="IPR003018">
    <property type="entry name" value="GAF"/>
</dbReference>
<dbReference type="InterPro" id="IPR050428">
    <property type="entry name" value="TCS_sensor_his_kinase"/>
</dbReference>
<dbReference type="GO" id="GO:0004673">
    <property type="term" value="F:protein histidine kinase activity"/>
    <property type="evidence" value="ECO:0007669"/>
    <property type="project" value="UniProtKB-EC"/>
</dbReference>
<keyword evidence="11" id="KW-1185">Reference proteome</keyword>
<feature type="coiled-coil region" evidence="7">
    <location>
        <begin position="723"/>
        <end position="768"/>
    </location>
</feature>
<evidence type="ECO:0000256" key="8">
    <source>
        <dbReference type="SAM" id="Phobius"/>
    </source>
</evidence>
<dbReference type="SMART" id="SM00304">
    <property type="entry name" value="HAMP"/>
    <property type="match status" value="1"/>
</dbReference>
<proteinExistence type="predicted"/>
<dbReference type="Gene3D" id="1.10.8.500">
    <property type="entry name" value="HAMP domain in histidine kinase"/>
    <property type="match status" value="1"/>
</dbReference>
<feature type="domain" description="HAMP" evidence="9">
    <location>
        <begin position="453"/>
        <end position="505"/>
    </location>
</feature>
<keyword evidence="8" id="KW-0812">Transmembrane</keyword>
<keyword evidence="3" id="KW-0597">Phosphoprotein</keyword>
<evidence type="ECO:0000256" key="6">
    <source>
        <dbReference type="ARBA" id="ARBA00023012"/>
    </source>
</evidence>
<evidence type="ECO:0000256" key="1">
    <source>
        <dbReference type="ARBA" id="ARBA00000085"/>
    </source>
</evidence>
<dbReference type="EMBL" id="JABANE010000013">
    <property type="protein sequence ID" value="NME67656.1"/>
    <property type="molecule type" value="Genomic_DNA"/>
</dbReference>
<evidence type="ECO:0000313" key="10">
    <source>
        <dbReference type="EMBL" id="NME67656.1"/>
    </source>
</evidence>
<keyword evidence="8" id="KW-0472">Membrane</keyword>
<dbReference type="Pfam" id="PF13185">
    <property type="entry name" value="GAF_2"/>
    <property type="match status" value="1"/>
</dbReference>
<comment type="caution">
    <text evidence="10">The sequence shown here is derived from an EMBL/GenBank/DDBJ whole genome shotgun (WGS) entry which is preliminary data.</text>
</comment>
<gene>
    <name evidence="10" type="ORF">HHU12_06730</name>
</gene>
<dbReference type="SUPFAM" id="SSF158472">
    <property type="entry name" value="HAMP domain-like"/>
    <property type="match status" value="1"/>
</dbReference>
<evidence type="ECO:0000256" key="3">
    <source>
        <dbReference type="ARBA" id="ARBA00022553"/>
    </source>
</evidence>
<dbReference type="PANTHER" id="PTHR45436:SF5">
    <property type="entry name" value="SENSOR HISTIDINE KINASE TRCS"/>
    <property type="match status" value="1"/>
</dbReference>
<dbReference type="InterPro" id="IPR003660">
    <property type="entry name" value="HAMP_dom"/>
</dbReference>
<evidence type="ECO:0000256" key="4">
    <source>
        <dbReference type="ARBA" id="ARBA00022679"/>
    </source>
</evidence>
<dbReference type="PANTHER" id="PTHR45436">
    <property type="entry name" value="SENSOR HISTIDINE KINASE YKOH"/>
    <property type="match status" value="1"/>
</dbReference>
<keyword evidence="8" id="KW-1133">Transmembrane helix</keyword>
<accession>A0A7X9P169</accession>
<keyword evidence="7" id="KW-0175">Coiled coil</keyword>
<dbReference type="Proteomes" id="UP000576082">
    <property type="component" value="Unassembled WGS sequence"/>
</dbReference>
<name>A0A7X9P169_9BACT</name>
<evidence type="ECO:0000313" key="11">
    <source>
        <dbReference type="Proteomes" id="UP000576082"/>
    </source>
</evidence>
<keyword evidence="5" id="KW-0418">Kinase</keyword>
<dbReference type="AlphaFoldDB" id="A0A7X9P169"/>
<dbReference type="Gene3D" id="3.30.450.20">
    <property type="entry name" value="PAS domain"/>
    <property type="match status" value="1"/>
</dbReference>
<evidence type="ECO:0000256" key="7">
    <source>
        <dbReference type="SAM" id="Coils"/>
    </source>
</evidence>
<keyword evidence="6" id="KW-0902">Two-component regulatory system</keyword>
<dbReference type="EC" id="2.7.13.3" evidence="2"/>
<evidence type="ECO:0000256" key="2">
    <source>
        <dbReference type="ARBA" id="ARBA00012438"/>
    </source>
</evidence>
<dbReference type="RefSeq" id="WP_169655989.1">
    <property type="nucleotide sequence ID" value="NZ_JABANE010000013.1"/>
</dbReference>
<dbReference type="GO" id="GO:0000160">
    <property type="term" value="P:phosphorelay signal transduction system"/>
    <property type="evidence" value="ECO:0007669"/>
    <property type="project" value="UniProtKB-KW"/>
</dbReference>
<dbReference type="SUPFAM" id="SSF55781">
    <property type="entry name" value="GAF domain-like"/>
    <property type="match status" value="1"/>
</dbReference>
<dbReference type="PROSITE" id="PS50885">
    <property type="entry name" value="HAMP"/>
    <property type="match status" value="1"/>
</dbReference>
<sequence length="797" mass="90378">MSDQSSTSRNVGLRLNDLSIRVKVLLNMLMIAVLSSIAVGFLGYYSAKKSLEEAVFDQLTSVREVKRRALESFIEDAKEQVSVLAQSRMVADAVMELSPAYSIMDFYYSPGKITLMRRDLKEFYRTSVDRKLGDQDLFSKQLTKSTDELSDKAVVLQNLYIANNKHPIGKKELLNRANDKTAYSDIHERYHSSFRRFLMADGFSDILLVNVHTSEVIYSVAKNTDFGSSLMSGVFRQSALGQAFTLARNSIRPNMVILSDFVSYEGAYGELQLFFSAPVYEEGEKIAVLIATMPLSAVNKIMTDDGDWVEEGLGITGETYLVGKDQLMRSDARLFEEESEKFYEELLDLNVPGEEINQIKSLRTTVLSKTVKTEPILDALKGHSGNMLSKNYLGKPALSAYSTLKIRELPWIIIAEMQEEEAFESIERLKWNVALATLVIFIIGVIISNAYSTSFTRPIYKLQEAIGKLSKGDLSASIPVTSADEIGQTIESMNTLIERTRDTSDFARDIGKGNFETKFETYGNKDILGNSLVKMRDRLKEVSIEDYRRQWVNEGITKFADITRQYLDNVDQLYEVVLRELVDYLSANQGMLFLVEDDEIADKSFLQLKACYAFDRQKYLDKKIGFGEGLAGRCWQENESLFIDDVPEGYSKIVTGLGLASPKSILIVPLKFNEQALGVIEVASFDVFERYMIEFVERISENIASAITSAKHNTRTAHLLSDAQKLTQELRTREEEMLQNTEELQTTQEEMARRQYELEEVRKELKKEIALKDEQILFYKSQLGEKGDDLSSEVEKV</sequence>
<dbReference type="InterPro" id="IPR029016">
    <property type="entry name" value="GAF-like_dom_sf"/>
</dbReference>
<evidence type="ECO:0000256" key="5">
    <source>
        <dbReference type="ARBA" id="ARBA00022777"/>
    </source>
</evidence>
<dbReference type="GO" id="GO:0005886">
    <property type="term" value="C:plasma membrane"/>
    <property type="evidence" value="ECO:0007669"/>
    <property type="project" value="TreeGrafter"/>
</dbReference>
<reference evidence="10 11" key="1">
    <citation type="submission" date="2020-04" db="EMBL/GenBank/DDBJ databases">
        <title>Flammeovirga sp. SR4, a novel species isolated from seawater.</title>
        <authorList>
            <person name="Wang X."/>
        </authorList>
    </citation>
    <scope>NUCLEOTIDE SEQUENCE [LARGE SCALE GENOMIC DNA]</scope>
    <source>
        <strain evidence="10 11">ATCC 23126</strain>
    </source>
</reference>
<dbReference type="Pfam" id="PF00672">
    <property type="entry name" value="HAMP"/>
    <property type="match status" value="1"/>
</dbReference>
<evidence type="ECO:0000259" key="9">
    <source>
        <dbReference type="PROSITE" id="PS50885"/>
    </source>
</evidence>
<dbReference type="SMART" id="SM00065">
    <property type="entry name" value="GAF"/>
    <property type="match status" value="1"/>
</dbReference>
<protein>
    <recommendedName>
        <fullName evidence="2">histidine kinase</fullName>
        <ecNumber evidence="2">2.7.13.3</ecNumber>
    </recommendedName>
</protein>
<dbReference type="Gene3D" id="3.30.450.40">
    <property type="match status" value="1"/>
</dbReference>
<comment type="catalytic activity">
    <reaction evidence="1">
        <text>ATP + protein L-histidine = ADP + protein N-phospho-L-histidine.</text>
        <dbReference type="EC" id="2.7.13.3"/>
    </reaction>
</comment>
<organism evidence="10 11">
    <name type="scientific">Flammeovirga aprica JL-4</name>
    <dbReference type="NCBI Taxonomy" id="694437"/>
    <lineage>
        <taxon>Bacteria</taxon>
        <taxon>Pseudomonadati</taxon>
        <taxon>Bacteroidota</taxon>
        <taxon>Cytophagia</taxon>
        <taxon>Cytophagales</taxon>
        <taxon>Flammeovirgaceae</taxon>
        <taxon>Flammeovirga</taxon>
    </lineage>
</organism>
<keyword evidence="4" id="KW-0808">Transferase</keyword>
<feature type="transmembrane region" description="Helical" evidence="8">
    <location>
        <begin position="24"/>
        <end position="45"/>
    </location>
</feature>